<reference evidence="2" key="1">
    <citation type="submission" date="2021-11" db="EMBL/GenBank/DDBJ databases">
        <title>Cultivation dependent microbiological survey of springs from the worlds oldest radium mine currently devoted to the extraction of radon-saturated water.</title>
        <authorList>
            <person name="Kapinusova G."/>
            <person name="Smrhova T."/>
            <person name="Strejcek M."/>
            <person name="Suman J."/>
            <person name="Jani K."/>
            <person name="Pajer P."/>
            <person name="Uhlik O."/>
        </authorList>
    </citation>
    <scope>NUCLEOTIDE SEQUENCE [LARGE SCALE GENOMIC DNA]</scope>
    <source>
        <strain evidence="2">J379</strain>
    </source>
</reference>
<gene>
    <name evidence="1" type="ORF">LRS13_02535</name>
</gene>
<keyword evidence="2" id="KW-1185">Reference proteome</keyword>
<dbReference type="Proteomes" id="UP001058860">
    <property type="component" value="Chromosome"/>
</dbReference>
<proteinExistence type="predicted"/>
<evidence type="ECO:0000313" key="1">
    <source>
        <dbReference type="EMBL" id="UUY04429.1"/>
    </source>
</evidence>
<dbReference type="RefSeq" id="WP_353866892.1">
    <property type="nucleotide sequence ID" value="NZ_CP088295.1"/>
</dbReference>
<dbReference type="EMBL" id="CP088295">
    <property type="protein sequence ID" value="UUY04429.1"/>
    <property type="molecule type" value="Genomic_DNA"/>
</dbReference>
<protein>
    <submittedName>
        <fullName evidence="1">Uncharacterized protein</fullName>
    </submittedName>
</protein>
<evidence type="ECO:0000313" key="2">
    <source>
        <dbReference type="Proteomes" id="UP001058860"/>
    </source>
</evidence>
<organism evidence="1 2">
    <name type="scientific">Svornostia abyssi</name>
    <dbReference type="NCBI Taxonomy" id="2898438"/>
    <lineage>
        <taxon>Bacteria</taxon>
        <taxon>Bacillati</taxon>
        <taxon>Actinomycetota</taxon>
        <taxon>Thermoleophilia</taxon>
        <taxon>Solirubrobacterales</taxon>
        <taxon>Baekduiaceae</taxon>
        <taxon>Svornostia</taxon>
    </lineage>
</organism>
<accession>A0ABY5PII9</accession>
<name>A0ABY5PII9_9ACTN</name>
<sequence length="205" mass="21813">MEAALALRPVERSVEEVLLPSMEEIAARHGTDSAAWALAARWGEGWLRRAHRLAPPPTRPLTVLIGDATADSLDPEALALRAFELFCARSGARVVTLPVRYLADISEVVPAFGPQTVVIAGDGVPDNEVARWAYQVRLATGPIPVVLFRRGAHGESIRSAAALPDGPYDAHRQALAAAEPAALTAKARTAAASGRFTREAERSLA</sequence>